<dbReference type="GeneID" id="74942522"/>
<dbReference type="SMART" id="SM00849">
    <property type="entry name" value="Lactamase_B"/>
    <property type="match status" value="1"/>
</dbReference>
<sequence length="338" mass="35975">MGHVTLGNFAFEGLNNCYVLGLEPDATTTLVDTGDAYPATEAELRDGLADLGLEFADVERVFLTHWHEDHTGLAGTVQEESGASVHVHEADAPLVSGDEDARAAMRERMESMLARWGMPDASREELLGFMDGTEASGDPPEVTPFAGGERFDLGSVTLEPVPLPGHAAGLSGFTLESDRGTELFSGDALLPYYTPNVGGADVRVEGALAAYLETLTGIVEADYARAWPGHRGAIVDPAGRAADIVAHHRHRTERVVDVLRDGPADPWTVSAELFGDLSSIHILHGPGESHAHLEHLESAGVVAGSGTPREYELVEPEPDLDALFPDVGYAPEELVADD</sequence>
<dbReference type="SUPFAM" id="SSF56281">
    <property type="entry name" value="Metallo-hydrolase/oxidoreductase"/>
    <property type="match status" value="1"/>
</dbReference>
<evidence type="ECO:0000313" key="3">
    <source>
        <dbReference type="Proteomes" id="UP001057580"/>
    </source>
</evidence>
<dbReference type="Proteomes" id="UP001057580">
    <property type="component" value="Chromosome"/>
</dbReference>
<dbReference type="AlphaFoldDB" id="A0A9E7R6K2"/>
<dbReference type="InterPro" id="IPR036866">
    <property type="entry name" value="RibonucZ/Hydroxyglut_hydro"/>
</dbReference>
<organism evidence="2 3">
    <name type="scientific">Salinirubellus salinus</name>
    <dbReference type="NCBI Taxonomy" id="1364945"/>
    <lineage>
        <taxon>Archaea</taxon>
        <taxon>Methanobacteriati</taxon>
        <taxon>Methanobacteriota</taxon>
        <taxon>Stenosarchaea group</taxon>
        <taxon>Halobacteria</taxon>
        <taxon>Halobacteriales</taxon>
        <taxon>Natronomonadaceae</taxon>
        <taxon>Salinirubellus</taxon>
    </lineage>
</organism>
<dbReference type="Pfam" id="PF00753">
    <property type="entry name" value="Lactamase_B"/>
    <property type="match status" value="1"/>
</dbReference>
<dbReference type="InterPro" id="IPR001279">
    <property type="entry name" value="Metallo-B-lactamas"/>
</dbReference>
<dbReference type="RefSeq" id="WP_260643970.1">
    <property type="nucleotide sequence ID" value="NZ_CP104003.1"/>
</dbReference>
<dbReference type="CDD" id="cd07725">
    <property type="entry name" value="TTHA1429-like_MBL-fold"/>
    <property type="match status" value="1"/>
</dbReference>
<protein>
    <submittedName>
        <fullName evidence="2">MBL fold metallo-hydrolase</fullName>
    </submittedName>
</protein>
<dbReference type="PANTHER" id="PTHR23131:SF4">
    <property type="entry name" value="METALLO-BETA-LACTAMASE SUPERFAMILY POTEIN"/>
    <property type="match status" value="1"/>
</dbReference>
<accession>A0A9E7R6K2</accession>
<proteinExistence type="predicted"/>
<dbReference type="InterPro" id="IPR050662">
    <property type="entry name" value="Sec-metab_biosynth-thioest"/>
</dbReference>
<gene>
    <name evidence="2" type="ORF">N0B31_08830</name>
</gene>
<dbReference type="EMBL" id="CP104003">
    <property type="protein sequence ID" value="UWM56856.1"/>
    <property type="molecule type" value="Genomic_DNA"/>
</dbReference>
<evidence type="ECO:0000259" key="1">
    <source>
        <dbReference type="SMART" id="SM00849"/>
    </source>
</evidence>
<dbReference type="PANTHER" id="PTHR23131">
    <property type="entry name" value="ENDORIBONUCLEASE LACTB2"/>
    <property type="match status" value="1"/>
</dbReference>
<feature type="domain" description="Metallo-beta-lactamase" evidence="1">
    <location>
        <begin position="14"/>
        <end position="230"/>
    </location>
</feature>
<dbReference type="Gene3D" id="3.60.15.10">
    <property type="entry name" value="Ribonuclease Z/Hydroxyacylglutathione hydrolase-like"/>
    <property type="match status" value="1"/>
</dbReference>
<name>A0A9E7R6K2_9EURY</name>
<dbReference type="KEGG" id="ssai:N0B31_08830"/>
<keyword evidence="3" id="KW-1185">Reference proteome</keyword>
<evidence type="ECO:0000313" key="2">
    <source>
        <dbReference type="EMBL" id="UWM56856.1"/>
    </source>
</evidence>
<reference evidence="2" key="1">
    <citation type="submission" date="2022-09" db="EMBL/GenBank/DDBJ databases">
        <title>Diverse halophilic archaea isolated from saline environments.</title>
        <authorList>
            <person name="Cui H.-L."/>
        </authorList>
    </citation>
    <scope>NUCLEOTIDE SEQUENCE</scope>
    <source>
        <strain evidence="2">ZS-35-S2</strain>
    </source>
</reference>